<accession>A0ABS7N4Q2</accession>
<dbReference type="Proteomes" id="UP000766609">
    <property type="component" value="Unassembled WGS sequence"/>
</dbReference>
<protein>
    <recommendedName>
        <fullName evidence="4">TerB-C domain-containing protein</fullName>
    </recommendedName>
</protein>
<reference evidence="2 3" key="1">
    <citation type="submission" date="2021-06" db="EMBL/GenBank/DDBJ databases">
        <title>44 bacteria genomes isolated from Dapeng, Shenzhen.</title>
        <authorList>
            <person name="Zheng W."/>
            <person name="Yu S."/>
            <person name="Huang Y."/>
        </authorList>
    </citation>
    <scope>NUCLEOTIDE SEQUENCE [LARGE SCALE GENOMIC DNA]</scope>
    <source>
        <strain evidence="2 3">DP5N14-6</strain>
    </source>
</reference>
<feature type="compositionally biased region" description="Low complexity" evidence="1">
    <location>
        <begin position="251"/>
        <end position="266"/>
    </location>
</feature>
<sequence>MTTQINSKYLENYAKAYSETVCERFFTDRQFISGQDIVGLTSSVQVNFFVIKHLFELWQKELQKLKSNPYFDYRDISVHEALTQFMNVLSRRIRVEKGHFQPLLEEAVKRAVELATDPVSYYQSEIDQAPAKQINEYLRENKKYYKWHAQLINFLIDKAGFGQEASDYKKAIAANYQAVKDQLESVNLLLATLGDVKAFDLDAYLQNDSQTEAEALAPNPKTEESASFFENFEEEEVKEAPQAKVETTPEPVASTPKSPSPSASGSIQVTQVRARFSAESYKGMKGIIGELSESLAINQRFMFRKELFEGNDDLLTHALKSLDACDSLEDAIELINHRYLPELGWEPNSEPVDEFLSLVYRRFLD</sequence>
<dbReference type="EMBL" id="JAHVHP010000002">
    <property type="protein sequence ID" value="MBY5951311.1"/>
    <property type="molecule type" value="Genomic_DNA"/>
</dbReference>
<evidence type="ECO:0008006" key="4">
    <source>
        <dbReference type="Google" id="ProtNLM"/>
    </source>
</evidence>
<keyword evidence="3" id="KW-1185">Reference proteome</keyword>
<comment type="caution">
    <text evidence="2">The sequence shown here is derived from an EMBL/GenBank/DDBJ whole genome shotgun (WGS) entry which is preliminary data.</text>
</comment>
<feature type="region of interest" description="Disordered" evidence="1">
    <location>
        <begin position="238"/>
        <end position="267"/>
    </location>
</feature>
<proteinExistence type="predicted"/>
<evidence type="ECO:0000313" key="2">
    <source>
        <dbReference type="EMBL" id="MBY5951311.1"/>
    </source>
</evidence>
<evidence type="ECO:0000313" key="3">
    <source>
        <dbReference type="Proteomes" id="UP000766609"/>
    </source>
</evidence>
<name>A0ABS7N4Q2_9BACT</name>
<evidence type="ECO:0000256" key="1">
    <source>
        <dbReference type="SAM" id="MobiDB-lite"/>
    </source>
</evidence>
<gene>
    <name evidence="2" type="ORF">KUV23_10025</name>
</gene>
<organism evidence="2 3">
    <name type="scientific">Algoriphagus marincola</name>
    <dbReference type="NCBI Taxonomy" id="264027"/>
    <lineage>
        <taxon>Bacteria</taxon>
        <taxon>Pseudomonadati</taxon>
        <taxon>Bacteroidota</taxon>
        <taxon>Cytophagia</taxon>
        <taxon>Cytophagales</taxon>
        <taxon>Cyclobacteriaceae</taxon>
        <taxon>Algoriphagus</taxon>
    </lineage>
</organism>
<dbReference type="RefSeq" id="WP_222584026.1">
    <property type="nucleotide sequence ID" value="NZ_JAHVHP010000002.1"/>
</dbReference>